<dbReference type="Proteomes" id="UP000000641">
    <property type="component" value="Chromosome"/>
</dbReference>
<dbReference type="STRING" id="368408.Tpen_0941"/>
<dbReference type="EnsemblBacteria" id="ABL78341">
    <property type="protein sequence ID" value="ABL78341"/>
    <property type="gene ID" value="Tpen_0941"/>
</dbReference>
<dbReference type="InterPro" id="IPR001279">
    <property type="entry name" value="Metallo-B-lactamas"/>
</dbReference>
<dbReference type="Pfam" id="PF19583">
    <property type="entry name" value="ODP"/>
    <property type="match status" value="1"/>
</dbReference>
<dbReference type="GeneID" id="4601070"/>
<reference evidence="3" key="1">
    <citation type="journal article" date="2008" name="J. Bacteriol.">
        <title>Genome sequence of Thermofilum pendens reveals an exceptional loss of biosynthetic pathways without genome reduction.</title>
        <authorList>
            <person name="Anderson I."/>
            <person name="Rodriguez J."/>
            <person name="Susanti D."/>
            <person name="Porat I."/>
            <person name="Reich C."/>
            <person name="Ulrich L.E."/>
            <person name="Elkins J.G."/>
            <person name="Mavromatis K."/>
            <person name="Lykidis A."/>
            <person name="Kim E."/>
            <person name="Thompson L.S."/>
            <person name="Nolan M."/>
            <person name="Land M."/>
            <person name="Copeland A."/>
            <person name="Lapidus A."/>
            <person name="Lucas S."/>
            <person name="Detter C."/>
            <person name="Zhulin I.B."/>
            <person name="Olsen G.J."/>
            <person name="Whitman W."/>
            <person name="Mukhopadhyay B."/>
            <person name="Bristow J."/>
            <person name="Kyrpides N."/>
        </authorList>
    </citation>
    <scope>NUCLEOTIDE SEQUENCE [LARGE SCALE GENOMIC DNA]</scope>
    <source>
        <strain evidence="3">DSM 2475 / Hrk 5</strain>
    </source>
</reference>
<dbReference type="PANTHER" id="PTHR43041:SF1">
    <property type="entry name" value="METALLO-BETA-LACTAMASE DOMAIN-CONTAINING PROTEIN"/>
    <property type="match status" value="1"/>
</dbReference>
<dbReference type="SUPFAM" id="SSF56281">
    <property type="entry name" value="Metallo-hydrolase/oxidoreductase"/>
    <property type="match status" value="1"/>
</dbReference>
<dbReference type="SMART" id="SM00849">
    <property type="entry name" value="Lactamase_B"/>
    <property type="match status" value="1"/>
</dbReference>
<dbReference type="RefSeq" id="WP_011752606.1">
    <property type="nucleotide sequence ID" value="NC_008698.1"/>
</dbReference>
<dbReference type="CDD" id="cd07709">
    <property type="entry name" value="flavodiiron_proteins_MBL-fold"/>
    <property type="match status" value="1"/>
</dbReference>
<protein>
    <submittedName>
        <fullName evidence="2">Beta-lactamase domain protein</fullName>
    </submittedName>
</protein>
<dbReference type="eggNOG" id="arCOG00506">
    <property type="taxonomic scope" value="Archaea"/>
</dbReference>
<keyword evidence="3" id="KW-1185">Reference proteome</keyword>
<dbReference type="EMBL" id="CP000505">
    <property type="protein sequence ID" value="ABL78341.1"/>
    <property type="molecule type" value="Genomic_DNA"/>
</dbReference>
<accession>A1RYR1</accession>
<evidence type="ECO:0000313" key="2">
    <source>
        <dbReference type="EMBL" id="ABL78341.1"/>
    </source>
</evidence>
<name>A1RYR1_THEPD</name>
<dbReference type="PANTHER" id="PTHR43041">
    <property type="entry name" value="HYDROLASE, METALLO-BETA-LACTAMASE SUPERFAMILY"/>
    <property type="match status" value="1"/>
</dbReference>
<sequence>MILLYTSENHRVAVFRELTPKGQVQTNQFIIVDGDEALLADTSGRAVFAKLLSQVSVLAPPTKVKYLFYTHQDPDVIGAAASWYTALPNAKIVLPELWVRFLPHVFPPDVNIENRVVPVGDSGAELQLGNCTLKLIPAHFLHSPGNFSLYDPCSKILYSGDVLASLLPPDKDYDFAPSFEEHVKYMEPFHKRYMASGKALKAWVSRVKALDVETIVPQHGAILKSKEVVQKALAWLENLEAGVDLLY</sequence>
<dbReference type="HOGENOM" id="CLU_066633_0_0_2"/>
<feature type="domain" description="Metallo-beta-lactamase" evidence="1">
    <location>
        <begin position="25"/>
        <end position="219"/>
    </location>
</feature>
<dbReference type="Gene3D" id="3.60.15.10">
    <property type="entry name" value="Ribonuclease Z/Hydroxyacylglutathione hydrolase-like"/>
    <property type="match status" value="1"/>
</dbReference>
<dbReference type="KEGG" id="tpe:Tpen_0941"/>
<dbReference type="OrthoDB" id="6433at2157"/>
<proteinExistence type="predicted"/>
<gene>
    <name evidence="2" type="ordered locus">Tpen_0941</name>
</gene>
<evidence type="ECO:0000313" key="3">
    <source>
        <dbReference type="Proteomes" id="UP000000641"/>
    </source>
</evidence>
<evidence type="ECO:0000259" key="1">
    <source>
        <dbReference type="SMART" id="SM00849"/>
    </source>
</evidence>
<organism evidence="2 3">
    <name type="scientific">Thermofilum pendens (strain DSM 2475 / Hrk 5)</name>
    <dbReference type="NCBI Taxonomy" id="368408"/>
    <lineage>
        <taxon>Archaea</taxon>
        <taxon>Thermoproteota</taxon>
        <taxon>Thermoprotei</taxon>
        <taxon>Thermofilales</taxon>
        <taxon>Thermofilaceae</taxon>
        <taxon>Thermofilum</taxon>
    </lineage>
</organism>
<dbReference type="AlphaFoldDB" id="A1RYR1"/>
<dbReference type="InterPro" id="IPR036866">
    <property type="entry name" value="RibonucZ/Hydroxyglut_hydro"/>
</dbReference>
<dbReference type="InterPro" id="IPR045761">
    <property type="entry name" value="ODP_dom"/>
</dbReference>